<proteinExistence type="predicted"/>
<comment type="caution">
    <text evidence="2">The sequence shown here is derived from an EMBL/GenBank/DDBJ whole genome shotgun (WGS) entry which is preliminary data.</text>
</comment>
<reference evidence="2 3" key="1">
    <citation type="journal article" date="2021" name="Nat. Plants">
        <title>The Taxus genome provides insights into paclitaxel biosynthesis.</title>
        <authorList>
            <person name="Xiong X."/>
            <person name="Gou J."/>
            <person name="Liao Q."/>
            <person name="Li Y."/>
            <person name="Zhou Q."/>
            <person name="Bi G."/>
            <person name="Li C."/>
            <person name="Du R."/>
            <person name="Wang X."/>
            <person name="Sun T."/>
            <person name="Guo L."/>
            <person name="Liang H."/>
            <person name="Lu P."/>
            <person name="Wu Y."/>
            <person name="Zhang Z."/>
            <person name="Ro D.K."/>
            <person name="Shang Y."/>
            <person name="Huang S."/>
            <person name="Yan J."/>
        </authorList>
    </citation>
    <scope>NUCLEOTIDE SEQUENCE [LARGE SCALE GENOMIC DNA]</scope>
    <source>
        <strain evidence="2">Ta-2019</strain>
    </source>
</reference>
<dbReference type="EMBL" id="JAHRHJ020003813">
    <property type="protein sequence ID" value="KAH9290193.1"/>
    <property type="molecule type" value="Genomic_DNA"/>
</dbReference>
<gene>
    <name evidence="2" type="ORF">KI387_034310</name>
</gene>
<keyword evidence="3" id="KW-1185">Reference proteome</keyword>
<evidence type="ECO:0000313" key="2">
    <source>
        <dbReference type="EMBL" id="KAH9290193.1"/>
    </source>
</evidence>
<name>A0AA38C5E4_TAXCH</name>
<feature type="region of interest" description="Disordered" evidence="1">
    <location>
        <begin position="1"/>
        <end position="24"/>
    </location>
</feature>
<sequence length="79" mass="8393">AMTDKDSSTAIESGNNDLLGMTNTEPALVQQAEAILHAQMSSVEDLVVVTDVAAGIERDTVSEISEKTGDLQLPFEESK</sequence>
<organism evidence="2 3">
    <name type="scientific">Taxus chinensis</name>
    <name type="common">Chinese yew</name>
    <name type="synonym">Taxus wallichiana var. chinensis</name>
    <dbReference type="NCBI Taxonomy" id="29808"/>
    <lineage>
        <taxon>Eukaryota</taxon>
        <taxon>Viridiplantae</taxon>
        <taxon>Streptophyta</taxon>
        <taxon>Embryophyta</taxon>
        <taxon>Tracheophyta</taxon>
        <taxon>Spermatophyta</taxon>
        <taxon>Pinopsida</taxon>
        <taxon>Pinidae</taxon>
        <taxon>Conifers II</taxon>
        <taxon>Cupressales</taxon>
        <taxon>Taxaceae</taxon>
        <taxon>Taxus</taxon>
    </lineage>
</organism>
<feature type="compositionally biased region" description="Polar residues" evidence="1">
    <location>
        <begin position="8"/>
        <end position="24"/>
    </location>
</feature>
<feature type="non-terminal residue" evidence="2">
    <location>
        <position position="1"/>
    </location>
</feature>
<accession>A0AA38C5E4</accession>
<evidence type="ECO:0000256" key="1">
    <source>
        <dbReference type="SAM" id="MobiDB-lite"/>
    </source>
</evidence>
<protein>
    <submittedName>
        <fullName evidence="2">Uncharacterized protein</fullName>
    </submittedName>
</protein>
<feature type="non-terminal residue" evidence="2">
    <location>
        <position position="79"/>
    </location>
</feature>
<evidence type="ECO:0000313" key="3">
    <source>
        <dbReference type="Proteomes" id="UP000824469"/>
    </source>
</evidence>
<dbReference type="Proteomes" id="UP000824469">
    <property type="component" value="Unassembled WGS sequence"/>
</dbReference>
<dbReference type="AlphaFoldDB" id="A0AA38C5E4"/>